<dbReference type="InParanoid" id="A0A3R7D6N8"/>
<comment type="caution">
    <text evidence="2">The sequence shown here is derived from an EMBL/GenBank/DDBJ whole genome shotgun (WGS) entry which is preliminary data.</text>
</comment>
<evidence type="ECO:0000313" key="3">
    <source>
        <dbReference type="Proteomes" id="UP000286415"/>
    </source>
</evidence>
<name>A0A3R7D6N8_CLOSI</name>
<reference evidence="2 3" key="1">
    <citation type="journal article" date="2018" name="Biotechnol. Adv.">
        <title>Improved genomic resources and new bioinformatic workflow for the carcinogenic parasite Clonorchis sinensis: Biotechnological implications.</title>
        <authorList>
            <person name="Wang D."/>
            <person name="Korhonen P.K."/>
            <person name="Gasser R.B."/>
            <person name="Young N.D."/>
        </authorList>
    </citation>
    <scope>NUCLEOTIDE SEQUENCE [LARGE SCALE GENOMIC DNA]</scope>
    <source>
        <strain evidence="2">Cs-k2</strain>
    </source>
</reference>
<gene>
    <name evidence="2" type="ORF">CSKR_107815</name>
</gene>
<evidence type="ECO:0000313" key="2">
    <source>
        <dbReference type="EMBL" id="KAG5447653.1"/>
    </source>
</evidence>
<sequence>MAFLLRCQALFKSHCSFPSFDWLCKKGALRKLVYWCTDHVTEPAQPMECDQFIYHERVFSSEDHSTYFSFTDLMLQVDPANDPKTSIVKYSKFFRMVHARSCQLFDLFYNMACMAALQTRPRTDELLLRLLHSLTPKRRSIKPSEKKSFSFNILPVPSCYVTRRNSEVWYTAKLSKPRHGKSRCRGRVRTTEASRHKLSESLESIQ</sequence>
<feature type="compositionally biased region" description="Basic residues" evidence="1">
    <location>
        <begin position="178"/>
        <end position="188"/>
    </location>
</feature>
<evidence type="ECO:0000256" key="1">
    <source>
        <dbReference type="SAM" id="MobiDB-lite"/>
    </source>
</evidence>
<dbReference type="Proteomes" id="UP000286415">
    <property type="component" value="Unassembled WGS sequence"/>
</dbReference>
<dbReference type="AlphaFoldDB" id="A0A3R7D6N8"/>
<organism evidence="2 3">
    <name type="scientific">Clonorchis sinensis</name>
    <name type="common">Chinese liver fluke</name>
    <dbReference type="NCBI Taxonomy" id="79923"/>
    <lineage>
        <taxon>Eukaryota</taxon>
        <taxon>Metazoa</taxon>
        <taxon>Spiralia</taxon>
        <taxon>Lophotrochozoa</taxon>
        <taxon>Platyhelminthes</taxon>
        <taxon>Trematoda</taxon>
        <taxon>Digenea</taxon>
        <taxon>Opisthorchiida</taxon>
        <taxon>Opisthorchiata</taxon>
        <taxon>Opisthorchiidae</taxon>
        <taxon>Clonorchis</taxon>
    </lineage>
</organism>
<keyword evidence="3" id="KW-1185">Reference proteome</keyword>
<accession>A0A3R7D6N8</accession>
<feature type="region of interest" description="Disordered" evidence="1">
    <location>
        <begin position="178"/>
        <end position="206"/>
    </location>
</feature>
<dbReference type="EMBL" id="NIRI02000042">
    <property type="protein sequence ID" value="KAG5447653.1"/>
    <property type="molecule type" value="Genomic_DNA"/>
</dbReference>
<proteinExistence type="predicted"/>
<reference evidence="2 3" key="2">
    <citation type="journal article" date="2021" name="Genomics">
        <title>High-quality reference genome for Clonorchis sinensis.</title>
        <authorList>
            <person name="Young N.D."/>
            <person name="Stroehlein A.J."/>
            <person name="Kinkar L."/>
            <person name="Wang T."/>
            <person name="Sohn W.M."/>
            <person name="Chang B.C.H."/>
            <person name="Kaur P."/>
            <person name="Weisz D."/>
            <person name="Dudchenko O."/>
            <person name="Aiden E.L."/>
            <person name="Korhonen P.K."/>
            <person name="Gasser R.B."/>
        </authorList>
    </citation>
    <scope>NUCLEOTIDE SEQUENCE [LARGE SCALE GENOMIC DNA]</scope>
    <source>
        <strain evidence="2">Cs-k2</strain>
    </source>
</reference>
<feature type="compositionally biased region" description="Basic and acidic residues" evidence="1">
    <location>
        <begin position="189"/>
        <end position="200"/>
    </location>
</feature>
<protein>
    <submittedName>
        <fullName evidence="2">Uncharacterized protein</fullName>
    </submittedName>
</protein>